<proteinExistence type="predicted"/>
<dbReference type="OMA" id="QYQIVLM"/>
<protein>
    <recommendedName>
        <fullName evidence="4">Ser-Thr-rich glycosyl-phosphatidyl-inositol-anchored membrane family-domain-containing protein</fullName>
    </recommendedName>
</protein>
<name>A0A284RFR1_ARMOS</name>
<dbReference type="Proteomes" id="UP000219338">
    <property type="component" value="Unassembled WGS sequence"/>
</dbReference>
<reference evidence="3" key="1">
    <citation type="journal article" date="2017" name="Nat. Ecol. Evol.">
        <title>Genome expansion and lineage-specific genetic innovations in the forest pathogenic fungi Armillaria.</title>
        <authorList>
            <person name="Sipos G."/>
            <person name="Prasanna A.N."/>
            <person name="Walter M.C."/>
            <person name="O'Connor E."/>
            <person name="Balint B."/>
            <person name="Krizsan K."/>
            <person name="Kiss B."/>
            <person name="Hess J."/>
            <person name="Varga T."/>
            <person name="Slot J."/>
            <person name="Riley R."/>
            <person name="Boka B."/>
            <person name="Rigling D."/>
            <person name="Barry K."/>
            <person name="Lee J."/>
            <person name="Mihaltcheva S."/>
            <person name="LaButti K."/>
            <person name="Lipzen A."/>
            <person name="Waldron R."/>
            <person name="Moloney N.M."/>
            <person name="Sperisen C."/>
            <person name="Kredics L."/>
            <person name="Vagvoelgyi C."/>
            <person name="Patrignani A."/>
            <person name="Fitzpatrick D."/>
            <person name="Nagy I."/>
            <person name="Doyle S."/>
            <person name="Anderson J.B."/>
            <person name="Grigoriev I.V."/>
            <person name="Gueldener U."/>
            <person name="Muensterkoetter M."/>
            <person name="Nagy L.G."/>
        </authorList>
    </citation>
    <scope>NUCLEOTIDE SEQUENCE [LARGE SCALE GENOMIC DNA]</scope>
    <source>
        <strain evidence="3">C18/9</strain>
    </source>
</reference>
<dbReference type="OrthoDB" id="2317741at2759"/>
<sequence length="126" mass="13516">MNSFIATFFLTLFIVFNAVVSAPLAAREVYSPPVKYPGQGTTWKVGSRHNVTWDASNPPASISNIEGVILLSTNGRLDVDHPLASGFDITSGREEVQVPQVAPGSQYQIVLMGDSGNKGEYFTIAA</sequence>
<accession>A0A284RFR1</accession>
<gene>
    <name evidence="2" type="ORF">ARMOST_10947</name>
</gene>
<keyword evidence="3" id="KW-1185">Reference proteome</keyword>
<dbReference type="AlphaFoldDB" id="A0A284RFR1"/>
<feature type="chain" id="PRO_5012583200" description="Ser-Thr-rich glycosyl-phosphatidyl-inositol-anchored membrane family-domain-containing protein" evidence="1">
    <location>
        <begin position="22"/>
        <end position="126"/>
    </location>
</feature>
<feature type="signal peptide" evidence="1">
    <location>
        <begin position="1"/>
        <end position="21"/>
    </location>
</feature>
<evidence type="ECO:0008006" key="4">
    <source>
        <dbReference type="Google" id="ProtNLM"/>
    </source>
</evidence>
<dbReference type="STRING" id="47428.A0A284RFR1"/>
<evidence type="ECO:0000256" key="1">
    <source>
        <dbReference type="SAM" id="SignalP"/>
    </source>
</evidence>
<evidence type="ECO:0000313" key="3">
    <source>
        <dbReference type="Proteomes" id="UP000219338"/>
    </source>
</evidence>
<dbReference type="EMBL" id="FUEG01000008">
    <property type="protein sequence ID" value="SJL07597.1"/>
    <property type="molecule type" value="Genomic_DNA"/>
</dbReference>
<organism evidence="2 3">
    <name type="scientific">Armillaria ostoyae</name>
    <name type="common">Armillaria root rot fungus</name>
    <dbReference type="NCBI Taxonomy" id="47428"/>
    <lineage>
        <taxon>Eukaryota</taxon>
        <taxon>Fungi</taxon>
        <taxon>Dikarya</taxon>
        <taxon>Basidiomycota</taxon>
        <taxon>Agaricomycotina</taxon>
        <taxon>Agaricomycetes</taxon>
        <taxon>Agaricomycetidae</taxon>
        <taxon>Agaricales</taxon>
        <taxon>Marasmiineae</taxon>
        <taxon>Physalacriaceae</taxon>
        <taxon>Armillaria</taxon>
    </lineage>
</organism>
<evidence type="ECO:0000313" key="2">
    <source>
        <dbReference type="EMBL" id="SJL07597.1"/>
    </source>
</evidence>
<keyword evidence="1" id="KW-0732">Signal</keyword>